<comment type="similarity">
    <text evidence="6">Belongs to the CIMIP2 family.</text>
</comment>
<feature type="domain" description="Ciliary microtubule inner protein 2A-C-like" evidence="8">
    <location>
        <begin position="17"/>
        <end position="49"/>
    </location>
</feature>
<evidence type="ECO:0000259" key="8">
    <source>
        <dbReference type="Pfam" id="PF10629"/>
    </source>
</evidence>
<evidence type="ECO:0000256" key="3">
    <source>
        <dbReference type="ARBA" id="ARBA00023212"/>
    </source>
</evidence>
<feature type="domain" description="Ciliary microtubule inner protein 2A-C-like" evidence="8">
    <location>
        <begin position="254"/>
        <end position="282"/>
    </location>
</feature>
<evidence type="ECO:0000256" key="2">
    <source>
        <dbReference type="ARBA" id="ARBA00022490"/>
    </source>
</evidence>
<dbReference type="PANTHER" id="PTHR22146:SF8">
    <property type="entry name" value="PROTEIN FAM166B"/>
    <property type="match status" value="1"/>
</dbReference>
<comment type="subcellular location">
    <subcellularLocation>
        <location evidence="1">Cytoplasm</location>
        <location evidence="1">Cytoskeleton</location>
        <location evidence="1">Cilium axoneme</location>
    </subcellularLocation>
</comment>
<keyword evidence="2" id="KW-0963">Cytoplasm</keyword>
<dbReference type="InterPro" id="IPR018902">
    <property type="entry name" value="CMI2A-C-like_dom"/>
</dbReference>
<comment type="function">
    <text evidence="5">Microtubule inner protein (MIP) part of the dynein-decorated doublet microtubules (DMTs) in cilia axoneme, which is required for motile cilia beating.</text>
</comment>
<dbReference type="PANTHER" id="PTHR22146">
    <property type="entry name" value="CAT EYE SYNDROME CRITICAL REGION PROTEIN 6"/>
    <property type="match status" value="1"/>
</dbReference>
<keyword evidence="4" id="KW-0966">Cell projection</keyword>
<dbReference type="OrthoDB" id="2019884at2759"/>
<evidence type="ECO:0000256" key="7">
    <source>
        <dbReference type="ARBA" id="ARBA00041163"/>
    </source>
</evidence>
<reference evidence="9" key="1">
    <citation type="submission" date="2021-06" db="EMBL/GenBank/DDBJ databases">
        <authorList>
            <consortium name="Wellcome Sanger Institute Data Sharing"/>
        </authorList>
    </citation>
    <scope>NUCLEOTIDE SEQUENCE [LARGE SCALE GENOMIC DNA]</scope>
</reference>
<dbReference type="AlphaFoldDB" id="A0A8C4S102"/>
<reference evidence="9" key="2">
    <citation type="submission" date="2025-08" db="UniProtKB">
        <authorList>
            <consortium name="Ensembl"/>
        </authorList>
    </citation>
    <scope>IDENTIFICATION</scope>
</reference>
<evidence type="ECO:0000313" key="10">
    <source>
        <dbReference type="Proteomes" id="UP000694620"/>
    </source>
</evidence>
<gene>
    <name evidence="9" type="primary">cimip2b</name>
</gene>
<name>A0A8C4S102_ERPCA</name>
<dbReference type="Proteomes" id="UP000694620">
    <property type="component" value="Chromosome 7"/>
</dbReference>
<dbReference type="GeneTree" id="ENSGT00940000154822"/>
<evidence type="ECO:0000256" key="5">
    <source>
        <dbReference type="ARBA" id="ARBA00035003"/>
    </source>
</evidence>
<evidence type="ECO:0000256" key="4">
    <source>
        <dbReference type="ARBA" id="ARBA00023273"/>
    </source>
</evidence>
<proteinExistence type="inferred from homology"/>
<organism evidence="9 10">
    <name type="scientific">Erpetoichthys calabaricus</name>
    <name type="common">Rope fish</name>
    <name type="synonym">Calamoichthys calabaricus</name>
    <dbReference type="NCBI Taxonomy" id="27687"/>
    <lineage>
        <taxon>Eukaryota</taxon>
        <taxon>Metazoa</taxon>
        <taxon>Chordata</taxon>
        <taxon>Craniata</taxon>
        <taxon>Vertebrata</taxon>
        <taxon>Euteleostomi</taxon>
        <taxon>Actinopterygii</taxon>
        <taxon>Polypteriformes</taxon>
        <taxon>Polypteridae</taxon>
        <taxon>Erpetoichthys</taxon>
    </lineage>
</organism>
<accession>A0A8C4S102</accession>
<protein>
    <recommendedName>
        <fullName evidence="7">Ciliary microtubule inner protein 2B</fullName>
    </recommendedName>
</protein>
<evidence type="ECO:0000313" key="9">
    <source>
        <dbReference type="Ensembl" id="ENSECRP00000010672.1"/>
    </source>
</evidence>
<sequence length="293" mass="33544">MEYSFPPKISTVLMTADPHYIPGYGGYCPQLKYTVGNTYGRLTARLLTSPEVRRSKRLVLQSSPIQLPELETKAHEQIWNNQKNKQKYSLKLIPGYTGFVPKSQNHFSKTYAETCRDALMEFEKDRHRRNETNSAIRNASQQSLQQLDQHDSSLASIQKNVHPYRSLKEWYAQRSPYFMDDEDPNKYFVSGYTGYVPRARFLIGSGYPATTNHALILLNKEIQQGELEESGHQSNCKVDQSFPCISCIYPNNLGLLPNYTGHVPGYKYQYGHTFGQLTHNSLGRSNNEKQMAA</sequence>
<evidence type="ECO:0000256" key="6">
    <source>
        <dbReference type="ARBA" id="ARBA00035661"/>
    </source>
</evidence>
<dbReference type="GO" id="GO:0015630">
    <property type="term" value="C:microtubule cytoskeleton"/>
    <property type="evidence" value="ECO:0007669"/>
    <property type="project" value="UniProtKB-ARBA"/>
</dbReference>
<evidence type="ECO:0000256" key="1">
    <source>
        <dbReference type="ARBA" id="ARBA00004430"/>
    </source>
</evidence>
<dbReference type="CTD" id="730112"/>
<feature type="domain" description="Ciliary microtubule inner protein 2A-C-like" evidence="8">
    <location>
        <begin position="91"/>
        <end position="122"/>
    </location>
</feature>
<dbReference type="Ensembl" id="ENSECRT00000010849.1">
    <property type="protein sequence ID" value="ENSECRP00000010672.1"/>
    <property type="gene ID" value="ENSECRG00000007102.1"/>
</dbReference>
<dbReference type="Pfam" id="PF10629">
    <property type="entry name" value="CMI2B-like"/>
    <property type="match status" value="3"/>
</dbReference>
<dbReference type="GO" id="GO:0005930">
    <property type="term" value="C:axoneme"/>
    <property type="evidence" value="ECO:0007669"/>
    <property type="project" value="UniProtKB-SubCell"/>
</dbReference>
<keyword evidence="3" id="KW-0206">Cytoskeleton</keyword>
<keyword evidence="10" id="KW-1185">Reference proteome</keyword>
<reference evidence="9" key="3">
    <citation type="submission" date="2025-09" db="UniProtKB">
        <authorList>
            <consortium name="Ensembl"/>
        </authorList>
    </citation>
    <scope>IDENTIFICATION</scope>
</reference>